<evidence type="ECO:0000313" key="2">
    <source>
        <dbReference type="Proteomes" id="UP000199651"/>
    </source>
</evidence>
<accession>A0A1H0LYQ3</accession>
<dbReference type="STRING" id="504798.SAMN05421871_105127"/>
<reference evidence="2" key="1">
    <citation type="submission" date="2016-10" db="EMBL/GenBank/DDBJ databases">
        <authorList>
            <person name="Varghese N."/>
            <person name="Submissions S."/>
        </authorList>
    </citation>
    <scope>NUCLEOTIDE SEQUENCE [LARGE SCALE GENOMIC DNA]</scope>
    <source>
        <strain evidence="2">IBRC-M 10655</strain>
    </source>
</reference>
<evidence type="ECO:0000313" key="1">
    <source>
        <dbReference type="EMBL" id="SDO73106.1"/>
    </source>
</evidence>
<name>A0A1H0LYQ3_9PSEU</name>
<proteinExistence type="predicted"/>
<gene>
    <name evidence="1" type="ORF">SAMN05192558_104333</name>
</gene>
<dbReference type="Proteomes" id="UP000199651">
    <property type="component" value="Unassembled WGS sequence"/>
</dbReference>
<sequence length="159" mass="17919">MCLMTMPPRSVAVTFRGFRTDTPSKLAVFVRDPRNVTTKAAEPRRRRRRHVAAWVRAGLEATGGVVKRIVGMLGIHDTPASEEQVGPFRIVESGPDVIHLETTLPLMRVVMVGRGVEPRRRVLTTFLYFRRPLLARIVWVFVGLGHRRTAPKVLTAKTD</sequence>
<evidence type="ECO:0008006" key="3">
    <source>
        <dbReference type="Google" id="ProtNLM"/>
    </source>
</evidence>
<organism evidence="1 2">
    <name type="scientific">Actinokineospora alba</name>
    <dbReference type="NCBI Taxonomy" id="504798"/>
    <lineage>
        <taxon>Bacteria</taxon>
        <taxon>Bacillati</taxon>
        <taxon>Actinomycetota</taxon>
        <taxon>Actinomycetes</taxon>
        <taxon>Pseudonocardiales</taxon>
        <taxon>Pseudonocardiaceae</taxon>
        <taxon>Actinokineospora</taxon>
    </lineage>
</organism>
<protein>
    <recommendedName>
        <fullName evidence="3">DUF2867 domain-containing protein</fullName>
    </recommendedName>
</protein>
<keyword evidence="2" id="KW-1185">Reference proteome</keyword>
<dbReference type="AlphaFoldDB" id="A0A1H0LYQ3"/>
<dbReference type="EMBL" id="FNJB01000004">
    <property type="protein sequence ID" value="SDO73106.1"/>
    <property type="molecule type" value="Genomic_DNA"/>
</dbReference>